<feature type="domain" description="Toxin VasX N-terminal region" evidence="3">
    <location>
        <begin position="20"/>
        <end position="177"/>
    </location>
</feature>
<evidence type="ECO:0000313" key="4">
    <source>
        <dbReference type="EMBL" id="KTT15515.1"/>
    </source>
</evidence>
<dbReference type="AlphaFoldDB" id="A0A147GNF5"/>
<name>A0A147GNF5_9BURK</name>
<keyword evidence="2" id="KW-1133">Transmembrane helix</keyword>
<accession>A0A147GNF5</accession>
<feature type="transmembrane region" description="Helical" evidence="2">
    <location>
        <begin position="914"/>
        <end position="932"/>
    </location>
</feature>
<gene>
    <name evidence="4" type="ORF">NS331_20490</name>
</gene>
<evidence type="ECO:0000256" key="1">
    <source>
        <dbReference type="SAM" id="MobiDB-lite"/>
    </source>
</evidence>
<dbReference type="Proteomes" id="UP000072741">
    <property type="component" value="Unassembled WGS sequence"/>
</dbReference>
<feature type="region of interest" description="Disordered" evidence="1">
    <location>
        <begin position="1012"/>
        <end position="1037"/>
    </location>
</feature>
<reference evidence="4 5" key="1">
    <citation type="journal article" date="2016" name="Front. Microbiol.">
        <title>Genomic Resource of Rice Seed Associated Bacteria.</title>
        <authorList>
            <person name="Midha S."/>
            <person name="Bansal K."/>
            <person name="Sharma S."/>
            <person name="Kumar N."/>
            <person name="Patil P.P."/>
            <person name="Chaudhry V."/>
            <person name="Patil P.B."/>
        </authorList>
    </citation>
    <scope>NUCLEOTIDE SEQUENCE [LARGE SCALE GENOMIC DNA]</scope>
    <source>
        <strain evidence="4 5">NS331</strain>
    </source>
</reference>
<organism evidence="4 5">
    <name type="scientific">Pseudacidovorax intermedius</name>
    <dbReference type="NCBI Taxonomy" id="433924"/>
    <lineage>
        <taxon>Bacteria</taxon>
        <taxon>Pseudomonadati</taxon>
        <taxon>Pseudomonadota</taxon>
        <taxon>Betaproteobacteria</taxon>
        <taxon>Burkholderiales</taxon>
        <taxon>Comamonadaceae</taxon>
        <taxon>Pseudacidovorax</taxon>
    </lineage>
</organism>
<feature type="transmembrane region" description="Helical" evidence="2">
    <location>
        <begin position="938"/>
        <end position="957"/>
    </location>
</feature>
<feature type="transmembrane region" description="Helical" evidence="2">
    <location>
        <begin position="839"/>
        <end position="861"/>
    </location>
</feature>
<protein>
    <recommendedName>
        <fullName evidence="3">Toxin VasX N-terminal region domain-containing protein</fullName>
    </recommendedName>
</protein>
<keyword evidence="5" id="KW-1185">Reference proteome</keyword>
<keyword evidence="2" id="KW-0472">Membrane</keyword>
<comment type="caution">
    <text evidence="4">The sequence shown here is derived from an EMBL/GenBank/DDBJ whole genome shotgun (WGS) entry which is preliminary data.</text>
</comment>
<dbReference type="InterPro" id="IPR048126">
    <property type="entry name" value="Toxin_VasX"/>
</dbReference>
<proteinExistence type="predicted"/>
<keyword evidence="2" id="KW-0812">Transmembrane</keyword>
<sequence length="1037" mass="111806">MGRQARGPLEGAGMSDPDKCKRCGNKAGLPILLVRPSAIASDPDFAPAEAARLKTHEPSVEALGLPALDASRYVLRMLRQGGFVYAYYTKRPPHLINPWQAFRVQGSGVLIPESQIVWMNQKAEFACNMRESHPNDLRTLCIQLPRKDPGTSGKVWIGFSMNWWDDAMRARVQKDPAAAGMVCIDPLQDLGGVQQAFKADVHAMEDHIADFALRSMNHGGTKSGYNVTNGGTQPATPFYNTPDDKTYGQARGLQTVMQQQAEGHPITRGKAFVLVLPDPVGLGADLNGIRMAKDRANKNAWLANQDWVRSEACYTTLEGLRKSIVAAAALQSFEGATVASEKQWQSIRHRVQGVTYEWSPDPSGAYAEDGSRAGRMRPTDRHAKDFAGRVERDSRILAQRNWARITDQLDTARFRAWPAKREQIEKQMDNALAAYEADWLKVVGRPATRNYFKTHFDENDAGKITAVVSSGQIYAAESDLIHYPQPLTARHIERWVGLILDAEITSPDAVALRAFFGNQKSVLEKAKAVLVGKADRSEGDSRDKTYELAKGVLTHDLFRRFNWLHPRLMAFSAGGLAATAAGVFQLMAMMSDRSPAPQSGKLAKYRAMLGGLTLAQRQLELAVESALPTGNKAILSTAILLEVQVDADTALRVLNGYLPKGQKAVVVARGKTVSLQVLTDVKTALAVREGHVRAESIPGARVEVARAVGGHAVRSLEDVQLQAARLPVSEPLTPAQVAEVMVRQTTIKELNLNSVEGRLALGAMVVQGLGLYQGIPQLLAELNKSQRDQDKINEAAIGVLDSLGGFVGASAELWASAHKANLLLKPGGEHLVEASGRLAVLRTTAAVTGMLGAVITFYLMGKKADGAKAEGDEQSFKGYKTSSVAGLLLIATGGVSVADAAAKQIASRAIARHVVLRMAGAVATEAAIAGAAGTVAAVVSGVGLVLMLVAIGGYVYATVNERDSYQRWAGRCYFGNDGVKRFATAADEQHWLMAIEYEADAQNELMRKAQKYPDPGRDVPAPLGNPMGDGWGGGAIP</sequence>
<dbReference type="NCBIfam" id="NF041559">
    <property type="entry name" value="BTH_I2691_fam"/>
    <property type="match status" value="1"/>
</dbReference>
<dbReference type="Pfam" id="PF20249">
    <property type="entry name" value="VasX_N"/>
    <property type="match status" value="1"/>
</dbReference>
<evidence type="ECO:0000313" key="5">
    <source>
        <dbReference type="Proteomes" id="UP000072741"/>
    </source>
</evidence>
<evidence type="ECO:0000256" key="2">
    <source>
        <dbReference type="SAM" id="Phobius"/>
    </source>
</evidence>
<dbReference type="EMBL" id="LDSL01000141">
    <property type="protein sequence ID" value="KTT15515.1"/>
    <property type="molecule type" value="Genomic_DNA"/>
</dbReference>
<dbReference type="CDD" id="cd20707">
    <property type="entry name" value="MIX_III"/>
    <property type="match status" value="1"/>
</dbReference>
<dbReference type="InterPro" id="IPR046864">
    <property type="entry name" value="VasX_N"/>
</dbReference>
<feature type="compositionally biased region" description="Gly residues" evidence="1">
    <location>
        <begin position="1027"/>
        <end position="1037"/>
    </location>
</feature>
<evidence type="ECO:0000259" key="3">
    <source>
        <dbReference type="Pfam" id="PF20249"/>
    </source>
</evidence>